<dbReference type="Pfam" id="PF09388">
    <property type="entry name" value="SpoOE-like"/>
    <property type="match status" value="1"/>
</dbReference>
<dbReference type="InterPro" id="IPR018540">
    <property type="entry name" value="Spo0E-like"/>
</dbReference>
<gene>
    <name evidence="2" type="ORF">CSCA_0720</name>
</gene>
<dbReference type="KEGG" id="csq:CSCA_0720"/>
<protein>
    <recommendedName>
        <fullName evidence="1">MEDS domain-containing protein</fullName>
    </recommendedName>
</protein>
<dbReference type="STRING" id="1548.CSCA_0720"/>
<dbReference type="HOGENOM" id="CLU_1154834_0_0_9"/>
<evidence type="ECO:0000313" key="2">
    <source>
        <dbReference type="EMBL" id="AKA67845.1"/>
    </source>
</evidence>
<accession>A0A0E3JYZ9</accession>
<dbReference type="InterPro" id="IPR025847">
    <property type="entry name" value="MEDS_domain"/>
</dbReference>
<dbReference type="Pfam" id="PF14417">
    <property type="entry name" value="MEDS"/>
    <property type="match status" value="1"/>
</dbReference>
<dbReference type="Proteomes" id="UP000033115">
    <property type="component" value="Chromosome"/>
</dbReference>
<dbReference type="EMBL" id="CP009933">
    <property type="protein sequence ID" value="AKA67845.1"/>
    <property type="molecule type" value="Genomic_DNA"/>
</dbReference>
<dbReference type="RefSeq" id="WP_029159857.1">
    <property type="nucleotide sequence ID" value="NZ_CP009933.1"/>
</dbReference>
<keyword evidence="3" id="KW-1185">Reference proteome</keyword>
<dbReference type="InterPro" id="IPR037208">
    <property type="entry name" value="Spo0E-like_sf"/>
</dbReference>
<dbReference type="AlphaFoldDB" id="A0A0E3JYZ9"/>
<organism evidence="2 3">
    <name type="scientific">Clostridium scatologenes</name>
    <dbReference type="NCBI Taxonomy" id="1548"/>
    <lineage>
        <taxon>Bacteria</taxon>
        <taxon>Bacillati</taxon>
        <taxon>Bacillota</taxon>
        <taxon>Clostridia</taxon>
        <taxon>Eubacteriales</taxon>
        <taxon>Clostridiaceae</taxon>
        <taxon>Clostridium</taxon>
    </lineage>
</organism>
<dbReference type="SUPFAM" id="SSF140500">
    <property type="entry name" value="BAS1536-like"/>
    <property type="match status" value="1"/>
</dbReference>
<sequence length="244" mass="28388">MNSSCSDCSMYSKIEELRLMLNNLILEKNQELLNKEIITLSQSLDELVYKCIFCSENLNTVFKLNLRNIFGIHSTFYYYGYQHLFSSMYFYINEGINNDELIYISMEENLYNKLISFLKNNNVSIEHIKFRAVKGLIESSANGGLIGLRKEIKNISSEDEVKQYNGVRWIGQPTYAIQTTSQEAFLSWEVNLSEALKNTNISLICIYDAYDYINKREFINEIVIKKSLKTHTHILKSLALEKIC</sequence>
<name>A0A0E3JYZ9_CLOSL</name>
<evidence type="ECO:0000313" key="3">
    <source>
        <dbReference type="Proteomes" id="UP000033115"/>
    </source>
</evidence>
<reference evidence="2 3" key="1">
    <citation type="journal article" date="2015" name="J. Biotechnol.">
        <title>Complete genome sequence of a malodorant-producing acetogen, Clostridium scatologenes ATCC 25775(T).</title>
        <authorList>
            <person name="Zhu Z."/>
            <person name="Guo T."/>
            <person name="Zheng H."/>
            <person name="Song T."/>
            <person name="Ouyang P."/>
            <person name="Xie J."/>
        </authorList>
    </citation>
    <scope>NUCLEOTIDE SEQUENCE [LARGE SCALE GENOMIC DNA]</scope>
    <source>
        <strain evidence="2 3">ATCC 25775</strain>
    </source>
</reference>
<proteinExistence type="predicted"/>
<feature type="domain" description="MEDS" evidence="1">
    <location>
        <begin position="73"/>
        <end position="231"/>
    </location>
</feature>
<dbReference type="GO" id="GO:0043937">
    <property type="term" value="P:regulation of sporulation"/>
    <property type="evidence" value="ECO:0007669"/>
    <property type="project" value="InterPro"/>
</dbReference>
<evidence type="ECO:0000259" key="1">
    <source>
        <dbReference type="Pfam" id="PF14417"/>
    </source>
</evidence>